<name>A0AAW0B187_9AGAR</name>
<accession>A0AAW0B187</accession>
<dbReference type="AlphaFoldDB" id="A0AAW0B187"/>
<keyword evidence="2" id="KW-1185">Reference proteome</keyword>
<dbReference type="Proteomes" id="UP001383192">
    <property type="component" value="Unassembled WGS sequence"/>
</dbReference>
<proteinExistence type="predicted"/>
<dbReference type="EMBL" id="JAYKXP010000197">
    <property type="protein sequence ID" value="KAK7019796.1"/>
    <property type="molecule type" value="Genomic_DNA"/>
</dbReference>
<reference evidence="1 2" key="1">
    <citation type="submission" date="2024-01" db="EMBL/GenBank/DDBJ databases">
        <title>A draft genome for a cacao thread blight-causing isolate of Paramarasmius palmivorus.</title>
        <authorList>
            <person name="Baruah I.K."/>
            <person name="Bukari Y."/>
            <person name="Amoako-Attah I."/>
            <person name="Meinhardt L.W."/>
            <person name="Bailey B.A."/>
            <person name="Cohen S.P."/>
        </authorList>
    </citation>
    <scope>NUCLEOTIDE SEQUENCE [LARGE SCALE GENOMIC DNA]</scope>
    <source>
        <strain evidence="1 2">GH-12</strain>
    </source>
</reference>
<sequence>MSSLRRNAILEQDEPSMMDSDSAISLPAKHLEDDLPQTTNVHLDDGSENGFACLLLLPFLFVEYRKGSDNILAGMNQVRFYLVSAYRYPASLGIYDFPVFAVVNQGFKG</sequence>
<gene>
    <name evidence="1" type="ORF">VNI00_017912</name>
</gene>
<protein>
    <submittedName>
        <fullName evidence="1">Uncharacterized protein</fullName>
    </submittedName>
</protein>
<evidence type="ECO:0000313" key="2">
    <source>
        <dbReference type="Proteomes" id="UP001383192"/>
    </source>
</evidence>
<comment type="caution">
    <text evidence="1">The sequence shown here is derived from an EMBL/GenBank/DDBJ whole genome shotgun (WGS) entry which is preliminary data.</text>
</comment>
<organism evidence="1 2">
    <name type="scientific">Paramarasmius palmivorus</name>
    <dbReference type="NCBI Taxonomy" id="297713"/>
    <lineage>
        <taxon>Eukaryota</taxon>
        <taxon>Fungi</taxon>
        <taxon>Dikarya</taxon>
        <taxon>Basidiomycota</taxon>
        <taxon>Agaricomycotina</taxon>
        <taxon>Agaricomycetes</taxon>
        <taxon>Agaricomycetidae</taxon>
        <taxon>Agaricales</taxon>
        <taxon>Marasmiineae</taxon>
        <taxon>Marasmiaceae</taxon>
        <taxon>Paramarasmius</taxon>
    </lineage>
</organism>
<evidence type="ECO:0000313" key="1">
    <source>
        <dbReference type="EMBL" id="KAK7019796.1"/>
    </source>
</evidence>